<sequence length="1694" mass="175532">MSAPATEADKLREYLKKVITELHRTRARVRELEDAQPDPVVVVGMGCRYPGGVRSPEDLWELVRTGADAVTGFPANRGWDLAALRGAEGLTGEGGFLHDVGDFDAGFFGISPREALAMDPQQRLLLETSWEALERAGIDPSGLRGSATGVFVGASGQDYTPLLVASGEPVDGHIATGNAGSVVSGRVAYALGLEGPAVTVDTACSSSLVALHLAVRSLRSGESALALAGGVTVMATPGAFLEFSRQGGLAPDGRCKAFGAGADGTGWAEGAGVLVLERLSDARANGHPVLAVVRGSAVNSDGASNGLTAPNGPAQRRVIQRALADAGLEPSDVDAVEAHGTGTRLGDPIEAQALLETYGRARGGRGPLLLGSLKSNLGHSQAASGVGGVLKVVLALRHGLLPRTLHAAEPTPHVDWSAGEVELLTEARPWEPGERVRRAGVSSFGISGTNAHVIVEEPPAPAPRPAAEPVGAVPFVVSAHSPAALRAQVDRLAAHLREHPEAEADVALSLATTRALLRRRAVVVGARGLAAWDGQEVPTASGRTAFLCSGQGAQRAGMGLGLAAAFPAFAAAWAEVLDCFPPDVRAVLAAGGPVDRTRIAQPGLFAVSVATARTLEAWGVRPDVLIGHSVGEIAAAHLAGVLSLRDACALVAARGALMDALPETGAMVAVVASEAEVAPLLGAGVSLAAVNGPESVVLSGDADAVRAAATGFRSKELSVSHAFHSALIDPVLDEYREVLRGVEFAPPTRTLVSTVTGGPVTAEVLDVEHWVRNARDAVRYADAVAHLPGLGVGRAVEVGPDAVLTALTRSDDLPCVPAVRADEAPALAAALGFLHATGSTVDWTAALPGAHPVPLPTYAFQRKAFWPKPAPAPQAAPEPDADLWAAVRAADPAAVADLIDAEPDAVAAVLPALAAWRSGRERDSAVEAARYRVAWLPVDPGPAHDRRPWLVLAPPERADHPWVRAAADRLGAEVVTDVPLDSARPVLSFLPLGADPFGSTLRFVATHPECQVWTATVGPDPAALWAVGRTAAIESSQTWAGMVQLPEDADPAALDRLAAVLDGDHGEDQVLIGRGGVEARRLVPAPLPAGAEPWRPRGRVLVTDVDSPRGRLVAAWLADAGAEAVPLGPGPTAAALAEAERGGAVSAVVHVVDEGELAPLTELDPDLSALDTARDLDRALAGRDLDAFVLFSSAASTWGAVGQGAHGLVCAGLEQLARDRRARGATATAVAWGPWPSVDAESDAVLLGRGLRPMPADTALAALAAAVGAGEEPVVVADVDWPRLVGSWAALRPPTLFRELHTVQDTVDTEDAGAARGFGERLAAVPAAERAAALLDLVRSHAAAALGHAGPEDVEADRSFLESGFDSLTAMDLRDRLRDDTGLALPATVLFDHPTPVDLAERLRAEFDGGPAGVPHAAGPGLLTELYSAAVAAGRLDEFLPLVNDIAAFRPGTTDLDRLAPQPPVRLSRGDTAPTLVCVAGLSPISGAHEFARVAGSLRGVREVLALPLPGFVAGELVPADSDTVLAFLAATLDEHVDGPVVLVGHSAGAITAHALAQHLEGRGRPVAGLVLLDLYSWENAAPMVEWRGELVEGVLDRQEAYVPVDDTRLTASSAYYERFLDWKPAPLTAPTLLVRASEPLGEWADDSWRTSWPFEHTGVDVPGNHFTMVGEHAAHVAAAVERWLTDHVARESE</sequence>
<dbReference type="Gene3D" id="3.40.50.1820">
    <property type="entry name" value="alpha/beta hydrolase"/>
    <property type="match status" value="1"/>
</dbReference>
<dbReference type="Pfam" id="PF00975">
    <property type="entry name" value="Thioesterase"/>
    <property type="match status" value="1"/>
</dbReference>
<proteinExistence type="predicted"/>
<dbReference type="GO" id="GO:0004315">
    <property type="term" value="F:3-oxoacyl-[acyl-carrier-protein] synthase activity"/>
    <property type="evidence" value="ECO:0007669"/>
    <property type="project" value="InterPro"/>
</dbReference>
<dbReference type="InterPro" id="IPR006162">
    <property type="entry name" value="Ppantetheine_attach_site"/>
</dbReference>
<comment type="cofactor">
    <cofactor evidence="1">
        <name>pantetheine 4'-phosphate</name>
        <dbReference type="ChEBI" id="CHEBI:47942"/>
    </cofactor>
</comment>
<dbReference type="InterPro" id="IPR015083">
    <property type="entry name" value="NorB/c/GfsB-D-like_docking"/>
</dbReference>
<evidence type="ECO:0000313" key="11">
    <source>
        <dbReference type="EMBL" id="OLR93862.1"/>
    </source>
</evidence>
<evidence type="ECO:0000256" key="2">
    <source>
        <dbReference type="ARBA" id="ARBA00022450"/>
    </source>
</evidence>
<dbReference type="SUPFAM" id="SSF53901">
    <property type="entry name" value="Thiolase-like"/>
    <property type="match status" value="1"/>
</dbReference>
<evidence type="ECO:0000256" key="4">
    <source>
        <dbReference type="ARBA" id="ARBA00022679"/>
    </source>
</evidence>
<dbReference type="InterPro" id="IPR032821">
    <property type="entry name" value="PKS_assoc"/>
</dbReference>
<dbReference type="CDD" id="cd00833">
    <property type="entry name" value="PKS"/>
    <property type="match status" value="1"/>
</dbReference>
<dbReference type="InterPro" id="IPR001031">
    <property type="entry name" value="Thioesterase"/>
</dbReference>
<dbReference type="GO" id="GO:0031177">
    <property type="term" value="F:phosphopantetheine binding"/>
    <property type="evidence" value="ECO:0007669"/>
    <property type="project" value="InterPro"/>
</dbReference>
<dbReference type="InterPro" id="IPR020841">
    <property type="entry name" value="PKS_Beta-ketoAc_synthase_dom"/>
</dbReference>
<evidence type="ECO:0000259" key="10">
    <source>
        <dbReference type="PROSITE" id="PS52004"/>
    </source>
</evidence>
<dbReference type="FunFam" id="1.10.1200.10:FF:000007">
    <property type="entry name" value="Probable polyketide synthase pks17"/>
    <property type="match status" value="1"/>
</dbReference>
<dbReference type="InterPro" id="IPR013968">
    <property type="entry name" value="PKS_KR"/>
</dbReference>
<dbReference type="STRING" id="1193682.BJP25_16710"/>
<keyword evidence="5" id="KW-0677">Repeat</keyword>
<dbReference type="GO" id="GO:0033068">
    <property type="term" value="P:macrolide biosynthetic process"/>
    <property type="evidence" value="ECO:0007669"/>
    <property type="project" value="UniProtKB-ARBA"/>
</dbReference>
<dbReference type="InterPro" id="IPR036291">
    <property type="entry name" value="NAD(P)-bd_dom_sf"/>
</dbReference>
<keyword evidence="3" id="KW-0597">Phosphoprotein</keyword>
<dbReference type="InterPro" id="IPR016036">
    <property type="entry name" value="Malonyl_transacylase_ACP-bd"/>
</dbReference>
<dbReference type="InterPro" id="IPR020806">
    <property type="entry name" value="PKS_PP-bd"/>
</dbReference>
<dbReference type="SUPFAM" id="SSF51735">
    <property type="entry name" value="NAD(P)-binding Rossmann-fold domains"/>
    <property type="match status" value="2"/>
</dbReference>
<dbReference type="InterPro" id="IPR016035">
    <property type="entry name" value="Acyl_Trfase/lysoPLipase"/>
</dbReference>
<dbReference type="InterPro" id="IPR001227">
    <property type="entry name" value="Ac_transferase_dom_sf"/>
</dbReference>
<dbReference type="InterPro" id="IPR041618">
    <property type="entry name" value="PKS_DE"/>
</dbReference>
<dbReference type="GO" id="GO:0004312">
    <property type="term" value="F:fatty acid synthase activity"/>
    <property type="evidence" value="ECO:0007669"/>
    <property type="project" value="TreeGrafter"/>
</dbReference>
<dbReference type="InterPro" id="IPR029058">
    <property type="entry name" value="AB_hydrolase_fold"/>
</dbReference>
<dbReference type="Pfam" id="PF16197">
    <property type="entry name" value="KAsynt_C_assoc"/>
    <property type="match status" value="1"/>
</dbReference>
<evidence type="ECO:0000256" key="6">
    <source>
        <dbReference type="ARBA" id="ARBA00023194"/>
    </source>
</evidence>
<evidence type="ECO:0000256" key="3">
    <source>
        <dbReference type="ARBA" id="ARBA00022553"/>
    </source>
</evidence>
<name>A0A1Q9LPA5_9PSEU</name>
<dbReference type="Proteomes" id="UP000186040">
    <property type="component" value="Unassembled WGS sequence"/>
</dbReference>
<dbReference type="Gene3D" id="3.40.50.720">
    <property type="entry name" value="NAD(P)-binding Rossmann-like Domain"/>
    <property type="match status" value="2"/>
</dbReference>
<organism evidence="11 12">
    <name type="scientific">Actinokineospora bangkokensis</name>
    <dbReference type="NCBI Taxonomy" id="1193682"/>
    <lineage>
        <taxon>Bacteria</taxon>
        <taxon>Bacillati</taxon>
        <taxon>Actinomycetota</taxon>
        <taxon>Actinomycetes</taxon>
        <taxon>Pseudonocardiales</taxon>
        <taxon>Pseudonocardiaceae</taxon>
        <taxon>Actinokineospora</taxon>
    </lineage>
</organism>
<dbReference type="SMART" id="SM01294">
    <property type="entry name" value="PKS_PP_betabranch"/>
    <property type="match status" value="1"/>
</dbReference>
<dbReference type="Pfam" id="PF08659">
    <property type="entry name" value="KR"/>
    <property type="match status" value="1"/>
</dbReference>
<dbReference type="InterPro" id="IPR050091">
    <property type="entry name" value="PKS_NRPS_Biosynth_Enz"/>
</dbReference>
<dbReference type="PROSITE" id="PS00606">
    <property type="entry name" value="KS3_1"/>
    <property type="match status" value="1"/>
</dbReference>
<dbReference type="PROSITE" id="PS50075">
    <property type="entry name" value="CARRIER"/>
    <property type="match status" value="1"/>
</dbReference>
<dbReference type="PANTHER" id="PTHR43775">
    <property type="entry name" value="FATTY ACID SYNTHASE"/>
    <property type="match status" value="1"/>
</dbReference>
<dbReference type="Gene3D" id="3.40.47.10">
    <property type="match status" value="1"/>
</dbReference>
<feature type="domain" description="Carrier" evidence="9">
    <location>
        <begin position="1332"/>
        <end position="1407"/>
    </location>
</feature>
<evidence type="ECO:0000313" key="12">
    <source>
        <dbReference type="Proteomes" id="UP000186040"/>
    </source>
</evidence>
<reference evidence="11 12" key="1">
    <citation type="submission" date="2016-10" db="EMBL/GenBank/DDBJ databases">
        <title>The Draft Genome Sequence of Actinokineospora bangkokensis 44EHWT reveals the biosynthetic pathway of antifungal compounds Thailandins with unusual extender unit butylmalonyl-CoA.</title>
        <authorList>
            <person name="Greule A."/>
            <person name="Intra B."/>
            <person name="Flemming S."/>
            <person name="Rommel M.G."/>
            <person name="Panbangred W."/>
            <person name="Bechthold A."/>
        </authorList>
    </citation>
    <scope>NUCLEOTIDE SEQUENCE [LARGE SCALE GENOMIC DNA]</scope>
    <source>
        <strain evidence="11 12">44EHW</strain>
    </source>
</reference>
<dbReference type="InterPro" id="IPR014031">
    <property type="entry name" value="Ketoacyl_synth_C"/>
</dbReference>
<gene>
    <name evidence="11" type="ORF">BJP25_16710</name>
</gene>
<dbReference type="SUPFAM" id="SSF52151">
    <property type="entry name" value="FabD/lysophospholipase-like"/>
    <property type="match status" value="1"/>
</dbReference>
<evidence type="ECO:0000256" key="5">
    <source>
        <dbReference type="ARBA" id="ARBA00022737"/>
    </source>
</evidence>
<dbReference type="Pfam" id="PF18369">
    <property type="entry name" value="PKS_DE"/>
    <property type="match status" value="1"/>
</dbReference>
<dbReference type="CDD" id="cd08952">
    <property type="entry name" value="KR_1_SDR_x"/>
    <property type="match status" value="1"/>
</dbReference>
<dbReference type="SMART" id="SM00822">
    <property type="entry name" value="PKS_KR"/>
    <property type="match status" value="1"/>
</dbReference>
<dbReference type="Gene3D" id="3.30.70.3290">
    <property type="match status" value="1"/>
</dbReference>
<dbReference type="GO" id="GO:0006633">
    <property type="term" value="P:fatty acid biosynthetic process"/>
    <property type="evidence" value="ECO:0007669"/>
    <property type="project" value="InterPro"/>
</dbReference>
<dbReference type="InterPro" id="IPR020802">
    <property type="entry name" value="TesA-like"/>
</dbReference>
<dbReference type="SMART" id="SM00827">
    <property type="entry name" value="PKS_AT"/>
    <property type="match status" value="1"/>
</dbReference>
<dbReference type="OrthoDB" id="9778690at2"/>
<dbReference type="Gene3D" id="1.10.1200.10">
    <property type="entry name" value="ACP-like"/>
    <property type="match status" value="1"/>
</dbReference>
<comment type="caution">
    <text evidence="11">The sequence shown here is derived from an EMBL/GenBank/DDBJ whole genome shotgun (WGS) entry which is preliminary data.</text>
</comment>
<dbReference type="SMART" id="SM00825">
    <property type="entry name" value="PKS_KS"/>
    <property type="match status" value="1"/>
</dbReference>
<dbReference type="InterPro" id="IPR014043">
    <property type="entry name" value="Acyl_transferase_dom"/>
</dbReference>
<keyword evidence="6" id="KW-0045">Antibiotic biosynthesis</keyword>
<keyword evidence="4" id="KW-0808">Transferase</keyword>
<evidence type="ECO:0000256" key="7">
    <source>
        <dbReference type="ARBA" id="ARBA00023268"/>
    </source>
</evidence>
<evidence type="ECO:0000256" key="1">
    <source>
        <dbReference type="ARBA" id="ARBA00001957"/>
    </source>
</evidence>
<dbReference type="Pfam" id="PF00550">
    <property type="entry name" value="PP-binding"/>
    <property type="match status" value="1"/>
</dbReference>
<dbReference type="InterPro" id="IPR057326">
    <property type="entry name" value="KR_dom"/>
</dbReference>
<dbReference type="Gene3D" id="6.10.140.1830">
    <property type="match status" value="1"/>
</dbReference>
<dbReference type="Pfam" id="PF08990">
    <property type="entry name" value="Docking"/>
    <property type="match status" value="1"/>
</dbReference>
<keyword evidence="12" id="KW-1185">Reference proteome</keyword>
<dbReference type="InterPro" id="IPR036736">
    <property type="entry name" value="ACP-like_sf"/>
</dbReference>
<dbReference type="Pfam" id="PF00698">
    <property type="entry name" value="Acyl_transf_1"/>
    <property type="match status" value="1"/>
</dbReference>
<dbReference type="SUPFAM" id="SSF47336">
    <property type="entry name" value="ACP-like"/>
    <property type="match status" value="1"/>
</dbReference>
<dbReference type="EMBL" id="MKQR01000009">
    <property type="protein sequence ID" value="OLR93862.1"/>
    <property type="molecule type" value="Genomic_DNA"/>
</dbReference>
<evidence type="ECO:0000256" key="8">
    <source>
        <dbReference type="ARBA" id="ARBA00023315"/>
    </source>
</evidence>
<dbReference type="PANTHER" id="PTHR43775:SF51">
    <property type="entry name" value="INACTIVE PHENOLPHTHIOCEROL SYNTHESIS POLYKETIDE SYNTHASE TYPE I PKS1-RELATED"/>
    <property type="match status" value="1"/>
</dbReference>
<keyword evidence="8" id="KW-0012">Acyltransferase</keyword>
<dbReference type="Gene3D" id="3.40.366.10">
    <property type="entry name" value="Malonyl-Coenzyme A Acyl Carrier Protein, domain 2"/>
    <property type="match status" value="1"/>
</dbReference>
<dbReference type="SMART" id="SM00823">
    <property type="entry name" value="PKS_PP"/>
    <property type="match status" value="1"/>
</dbReference>
<dbReference type="PROSITE" id="PS00012">
    <property type="entry name" value="PHOSPHOPANTETHEINE"/>
    <property type="match status" value="1"/>
</dbReference>
<dbReference type="Pfam" id="PF00109">
    <property type="entry name" value="ketoacyl-synt"/>
    <property type="match status" value="1"/>
</dbReference>
<dbReference type="SUPFAM" id="SSF55048">
    <property type="entry name" value="Probable ACP-binding domain of malonyl-CoA ACP transacylase"/>
    <property type="match status" value="1"/>
</dbReference>
<dbReference type="Pfam" id="PF02801">
    <property type="entry name" value="Ketoacyl-synt_C"/>
    <property type="match status" value="1"/>
</dbReference>
<feature type="domain" description="Ketosynthase family 3 (KS3)" evidence="10">
    <location>
        <begin position="37"/>
        <end position="457"/>
    </location>
</feature>
<dbReference type="InterPro" id="IPR018201">
    <property type="entry name" value="Ketoacyl_synth_AS"/>
</dbReference>
<keyword evidence="7" id="KW-0511">Multifunctional enzyme</keyword>
<dbReference type="InterPro" id="IPR014030">
    <property type="entry name" value="Ketoacyl_synth_N"/>
</dbReference>
<dbReference type="SUPFAM" id="SSF53474">
    <property type="entry name" value="alpha/beta-Hydrolases"/>
    <property type="match status" value="1"/>
</dbReference>
<protein>
    <submittedName>
        <fullName evidence="11">Uncharacterized protein</fullName>
    </submittedName>
</protein>
<dbReference type="FunFam" id="3.40.47.10:FF:000019">
    <property type="entry name" value="Polyketide synthase type I"/>
    <property type="match status" value="1"/>
</dbReference>
<dbReference type="PROSITE" id="PS52004">
    <property type="entry name" value="KS3_2"/>
    <property type="match status" value="1"/>
</dbReference>
<evidence type="ECO:0000259" key="9">
    <source>
        <dbReference type="PROSITE" id="PS50075"/>
    </source>
</evidence>
<dbReference type="InterPro" id="IPR016039">
    <property type="entry name" value="Thiolase-like"/>
</dbReference>
<dbReference type="SMART" id="SM00824">
    <property type="entry name" value="PKS_TE"/>
    <property type="match status" value="1"/>
</dbReference>
<keyword evidence="2" id="KW-0596">Phosphopantetheine</keyword>
<accession>A0A1Q9LPA5</accession>
<dbReference type="InterPro" id="IPR009081">
    <property type="entry name" value="PP-bd_ACP"/>
</dbReference>